<accession>A0ABN3KI16</accession>
<proteinExistence type="predicted"/>
<evidence type="ECO:0000256" key="1">
    <source>
        <dbReference type="SAM" id="MobiDB-lite"/>
    </source>
</evidence>
<sequence length="73" mass="7202">MAQGPADGARYGARPGEGGERGRGAAGALRWGLRVAEGAVTGLPAEAAEAAARVVERGRGTAGTARRYGPGTP</sequence>
<dbReference type="Proteomes" id="UP001501638">
    <property type="component" value="Unassembled WGS sequence"/>
</dbReference>
<evidence type="ECO:0000313" key="3">
    <source>
        <dbReference type="Proteomes" id="UP001501638"/>
    </source>
</evidence>
<name>A0ABN3KI16_9ACTN</name>
<dbReference type="EMBL" id="BAAASZ010000035">
    <property type="protein sequence ID" value="GAA2460024.1"/>
    <property type="molecule type" value="Genomic_DNA"/>
</dbReference>
<feature type="region of interest" description="Disordered" evidence="1">
    <location>
        <begin position="1"/>
        <end position="26"/>
    </location>
</feature>
<evidence type="ECO:0000313" key="2">
    <source>
        <dbReference type="EMBL" id="GAA2460024.1"/>
    </source>
</evidence>
<gene>
    <name evidence="2" type="ORF">GCM10010405_50350</name>
</gene>
<keyword evidence="3" id="KW-1185">Reference proteome</keyword>
<reference evidence="2 3" key="1">
    <citation type="journal article" date="2019" name="Int. J. Syst. Evol. Microbiol.">
        <title>The Global Catalogue of Microorganisms (GCM) 10K type strain sequencing project: providing services to taxonomists for standard genome sequencing and annotation.</title>
        <authorList>
            <consortium name="The Broad Institute Genomics Platform"/>
            <consortium name="The Broad Institute Genome Sequencing Center for Infectious Disease"/>
            <person name="Wu L."/>
            <person name="Ma J."/>
        </authorList>
    </citation>
    <scope>NUCLEOTIDE SEQUENCE [LARGE SCALE GENOMIC DNA]</scope>
    <source>
        <strain evidence="2 3">JCM 6305</strain>
    </source>
</reference>
<comment type="caution">
    <text evidence="2">The sequence shown here is derived from an EMBL/GenBank/DDBJ whole genome shotgun (WGS) entry which is preliminary data.</text>
</comment>
<protein>
    <submittedName>
        <fullName evidence="2">Uncharacterized protein</fullName>
    </submittedName>
</protein>
<organism evidence="2 3">
    <name type="scientific">Streptomyces macrosporus</name>
    <dbReference type="NCBI Taxonomy" id="44032"/>
    <lineage>
        <taxon>Bacteria</taxon>
        <taxon>Bacillati</taxon>
        <taxon>Actinomycetota</taxon>
        <taxon>Actinomycetes</taxon>
        <taxon>Kitasatosporales</taxon>
        <taxon>Streptomycetaceae</taxon>
        <taxon>Streptomyces</taxon>
    </lineage>
</organism>